<dbReference type="PANTHER" id="PTHR21063">
    <property type="entry name" value="LFA-3"/>
    <property type="match status" value="1"/>
</dbReference>
<dbReference type="Pfam" id="PF07686">
    <property type="entry name" value="V-set"/>
    <property type="match status" value="1"/>
</dbReference>
<dbReference type="InterPro" id="IPR036179">
    <property type="entry name" value="Ig-like_dom_sf"/>
</dbReference>
<dbReference type="Gene3D" id="2.60.40.10">
    <property type="entry name" value="Immunoglobulins"/>
    <property type="match status" value="1"/>
</dbReference>
<keyword evidence="1" id="KW-0472">Membrane</keyword>
<feature type="non-terminal residue" evidence="3">
    <location>
        <position position="1"/>
    </location>
</feature>
<organism evidence="3 4">
    <name type="scientific">Cirrhinus molitorella</name>
    <name type="common">mud carp</name>
    <dbReference type="NCBI Taxonomy" id="172907"/>
    <lineage>
        <taxon>Eukaryota</taxon>
        <taxon>Metazoa</taxon>
        <taxon>Chordata</taxon>
        <taxon>Craniata</taxon>
        <taxon>Vertebrata</taxon>
        <taxon>Euteleostomi</taxon>
        <taxon>Actinopterygii</taxon>
        <taxon>Neopterygii</taxon>
        <taxon>Teleostei</taxon>
        <taxon>Ostariophysi</taxon>
        <taxon>Cypriniformes</taxon>
        <taxon>Cyprinidae</taxon>
        <taxon>Labeoninae</taxon>
        <taxon>Labeonini</taxon>
        <taxon>Cirrhinus</taxon>
    </lineage>
</organism>
<gene>
    <name evidence="3" type="ORF">QQF64_019533</name>
</gene>
<accession>A0ABR3LFR1</accession>
<feature type="transmembrane region" description="Helical" evidence="1">
    <location>
        <begin position="111"/>
        <end position="131"/>
    </location>
</feature>
<dbReference type="SUPFAM" id="SSF48726">
    <property type="entry name" value="Immunoglobulin"/>
    <property type="match status" value="1"/>
</dbReference>
<dbReference type="InterPro" id="IPR013783">
    <property type="entry name" value="Ig-like_fold"/>
</dbReference>
<sequence length="132" mass="15121">VPDEIKRKSVNKGESVTLSTGEKTHPNNVIAWYFNDTLIAEITGYQSKIWTDDRYDERFRNRLEVDYLTESLIIRNTRITDSGLYHLHMSRRFIRISFIRSFSLTVTDPGLSSFAKFGICFGVLIAAILAVA</sequence>
<feature type="non-terminal residue" evidence="3">
    <location>
        <position position="132"/>
    </location>
</feature>
<feature type="domain" description="Immunoglobulin V-set" evidence="2">
    <location>
        <begin position="9"/>
        <end position="107"/>
    </location>
</feature>
<keyword evidence="4" id="KW-1185">Reference proteome</keyword>
<name>A0ABR3LFR1_9TELE</name>
<keyword evidence="1" id="KW-1133">Transmembrane helix</keyword>
<evidence type="ECO:0000313" key="4">
    <source>
        <dbReference type="Proteomes" id="UP001558613"/>
    </source>
</evidence>
<reference evidence="3 4" key="1">
    <citation type="submission" date="2023-09" db="EMBL/GenBank/DDBJ databases">
        <authorList>
            <person name="Wang M."/>
        </authorList>
    </citation>
    <scope>NUCLEOTIDE SEQUENCE [LARGE SCALE GENOMIC DNA]</scope>
    <source>
        <strain evidence="3">GT-2023</strain>
        <tissue evidence="3">Liver</tissue>
    </source>
</reference>
<evidence type="ECO:0000259" key="2">
    <source>
        <dbReference type="Pfam" id="PF07686"/>
    </source>
</evidence>
<protein>
    <recommendedName>
        <fullName evidence="2">Immunoglobulin V-set domain-containing protein</fullName>
    </recommendedName>
</protein>
<proteinExistence type="predicted"/>
<dbReference type="EMBL" id="JAYMGO010000022">
    <property type="protein sequence ID" value="KAL1251737.1"/>
    <property type="molecule type" value="Genomic_DNA"/>
</dbReference>
<evidence type="ECO:0000313" key="3">
    <source>
        <dbReference type="EMBL" id="KAL1251737.1"/>
    </source>
</evidence>
<dbReference type="PANTHER" id="PTHR21063:SF4">
    <property type="entry name" value="CD48 ANTIGEN-RELATED"/>
    <property type="match status" value="1"/>
</dbReference>
<dbReference type="InterPro" id="IPR013106">
    <property type="entry name" value="Ig_V-set"/>
</dbReference>
<dbReference type="Proteomes" id="UP001558613">
    <property type="component" value="Unassembled WGS sequence"/>
</dbReference>
<comment type="caution">
    <text evidence="3">The sequence shown here is derived from an EMBL/GenBank/DDBJ whole genome shotgun (WGS) entry which is preliminary data.</text>
</comment>
<evidence type="ECO:0000256" key="1">
    <source>
        <dbReference type="SAM" id="Phobius"/>
    </source>
</evidence>
<keyword evidence="1" id="KW-0812">Transmembrane</keyword>